<evidence type="ECO:0000313" key="2">
    <source>
        <dbReference type="Proteomes" id="UP001374535"/>
    </source>
</evidence>
<dbReference type="SUPFAM" id="SSF54975">
    <property type="entry name" value="Acylphosphatase/BLUF domain-like"/>
    <property type="match status" value="1"/>
</dbReference>
<name>A0AAQ3NJU0_VIGMU</name>
<keyword evidence="2" id="KW-1185">Reference proteome</keyword>
<sequence length="275" mass="30794">MRKRIGTNDVGAKRLGREVAEDPKLESRSVRMFHPQFFAVLCHVLVQILDVYDWHAQHHPGGHEVGSVYRLRDDSPYFLQHIELIHGIHEVGTPSFTLIGFSKSCFYDLRGKSKSLATARSNFAMTTQQGSSSTKTVRSDELNLNYCYMPSALGLKGWVRNRKDGSVDAVQEMEQRCQRGPPDVLVTGIQGFPSDDDPEVVNLCASIVFDALVVYKLCMEKNKYSTTVSNDSDMHDDFKPANKLEGSGISLAHVIEQDVKDNLVMVYMKGVPDLP</sequence>
<organism evidence="1 2">
    <name type="scientific">Vigna mungo</name>
    <name type="common">Black gram</name>
    <name type="synonym">Phaseolus mungo</name>
    <dbReference type="NCBI Taxonomy" id="3915"/>
    <lineage>
        <taxon>Eukaryota</taxon>
        <taxon>Viridiplantae</taxon>
        <taxon>Streptophyta</taxon>
        <taxon>Embryophyta</taxon>
        <taxon>Tracheophyta</taxon>
        <taxon>Spermatophyta</taxon>
        <taxon>Magnoliopsida</taxon>
        <taxon>eudicotyledons</taxon>
        <taxon>Gunneridae</taxon>
        <taxon>Pentapetalae</taxon>
        <taxon>rosids</taxon>
        <taxon>fabids</taxon>
        <taxon>Fabales</taxon>
        <taxon>Fabaceae</taxon>
        <taxon>Papilionoideae</taxon>
        <taxon>50 kb inversion clade</taxon>
        <taxon>NPAAA clade</taxon>
        <taxon>indigoferoid/millettioid clade</taxon>
        <taxon>Phaseoleae</taxon>
        <taxon>Vigna</taxon>
    </lineage>
</organism>
<dbReference type="InterPro" id="IPR036046">
    <property type="entry name" value="Acylphosphatase-like_dom_sf"/>
</dbReference>
<protein>
    <submittedName>
        <fullName evidence="1">Uncharacterized protein</fullName>
    </submittedName>
</protein>
<dbReference type="Proteomes" id="UP001374535">
    <property type="component" value="Chromosome 5"/>
</dbReference>
<evidence type="ECO:0000313" key="1">
    <source>
        <dbReference type="EMBL" id="WVZ09877.1"/>
    </source>
</evidence>
<dbReference type="EMBL" id="CP144696">
    <property type="protein sequence ID" value="WVZ09877.1"/>
    <property type="molecule type" value="Genomic_DNA"/>
</dbReference>
<proteinExistence type="predicted"/>
<gene>
    <name evidence="1" type="ORF">V8G54_014407</name>
</gene>
<reference evidence="1 2" key="1">
    <citation type="journal article" date="2023" name="Life. Sci Alliance">
        <title>Evolutionary insights into 3D genome organization and epigenetic landscape of Vigna mungo.</title>
        <authorList>
            <person name="Junaid A."/>
            <person name="Singh B."/>
            <person name="Bhatia S."/>
        </authorList>
    </citation>
    <scope>NUCLEOTIDE SEQUENCE [LARGE SCALE GENOMIC DNA]</scope>
    <source>
        <strain evidence="1">Urdbean</strain>
    </source>
</reference>
<accession>A0AAQ3NJU0</accession>
<dbReference type="AlphaFoldDB" id="A0AAQ3NJU0"/>